<dbReference type="AlphaFoldDB" id="E6TWW6"/>
<keyword evidence="2" id="KW-1185">Reference proteome</keyword>
<evidence type="ECO:0000313" key="2">
    <source>
        <dbReference type="Proteomes" id="UP000001401"/>
    </source>
</evidence>
<evidence type="ECO:0000313" key="1">
    <source>
        <dbReference type="EMBL" id="ADU29916.1"/>
    </source>
</evidence>
<sequence>MSVLPKLSIDYNKEYAIKMSEEIIMLNPTEFQHFKQGESNNISWKWMHLPMKTEGKQLSKIVLHNKCDLPLHVTNLIRFETNSKADIPLVYYSVSKSAIILYDGKDYRLFGSISDQGKCGKFSTRLINMDNWARGTTLPFQPLTKGSNGWGMEFDFILPSHSSTFFYEWELKSEHLYEIEELHSQYQLLLGEKVHSNK</sequence>
<proteinExistence type="predicted"/>
<reference evidence="1 2" key="1">
    <citation type="submission" date="2010-12" db="EMBL/GenBank/DDBJ databases">
        <title>Complete sequence of Bacillus cellulosilyticus DSM 2522.</title>
        <authorList>
            <consortium name="US DOE Joint Genome Institute"/>
            <person name="Lucas S."/>
            <person name="Copeland A."/>
            <person name="Lapidus A."/>
            <person name="Cheng J.-F."/>
            <person name="Bruce D."/>
            <person name="Goodwin L."/>
            <person name="Pitluck S."/>
            <person name="Chertkov O."/>
            <person name="Detter J.C."/>
            <person name="Han C."/>
            <person name="Tapia R."/>
            <person name="Land M."/>
            <person name="Hauser L."/>
            <person name="Jeffries C."/>
            <person name="Kyrpides N."/>
            <person name="Ivanova N."/>
            <person name="Mikhailova N."/>
            <person name="Brumm P."/>
            <person name="Mead D."/>
            <person name="Woyke T."/>
        </authorList>
    </citation>
    <scope>NUCLEOTIDE SEQUENCE [LARGE SCALE GENOMIC DNA]</scope>
    <source>
        <strain evidence="2">ATCC 21833 / DSM 2522 / FERM P-1141 / JCM 9156 / N-4</strain>
    </source>
</reference>
<dbReference type="OrthoDB" id="2867385at2"/>
<dbReference type="EMBL" id="CP002394">
    <property type="protein sequence ID" value="ADU29916.1"/>
    <property type="molecule type" value="Genomic_DNA"/>
</dbReference>
<dbReference type="Proteomes" id="UP000001401">
    <property type="component" value="Chromosome"/>
</dbReference>
<dbReference type="HOGENOM" id="CLU_1375788_0_0_9"/>
<protein>
    <submittedName>
        <fullName evidence="1">Uncharacterized protein</fullName>
    </submittedName>
</protein>
<dbReference type="KEGG" id="bco:Bcell_1653"/>
<dbReference type="RefSeq" id="WP_013488253.1">
    <property type="nucleotide sequence ID" value="NC_014829.1"/>
</dbReference>
<organism evidence="1 2">
    <name type="scientific">Evansella cellulosilytica (strain ATCC 21833 / DSM 2522 / FERM P-1141 / JCM 9156 / N-4)</name>
    <name type="common">Bacillus cellulosilyticus</name>
    <dbReference type="NCBI Taxonomy" id="649639"/>
    <lineage>
        <taxon>Bacteria</taxon>
        <taxon>Bacillati</taxon>
        <taxon>Bacillota</taxon>
        <taxon>Bacilli</taxon>
        <taxon>Bacillales</taxon>
        <taxon>Bacillaceae</taxon>
        <taxon>Evansella</taxon>
    </lineage>
</organism>
<gene>
    <name evidence="1" type="ordered locus">Bcell_1653</name>
</gene>
<name>E6TWW6_EVAC2</name>
<accession>E6TWW6</accession>